<dbReference type="EMBL" id="BQNB010013126">
    <property type="protein sequence ID" value="GJT12173.1"/>
    <property type="molecule type" value="Genomic_DNA"/>
</dbReference>
<evidence type="ECO:0008006" key="3">
    <source>
        <dbReference type="Google" id="ProtNLM"/>
    </source>
</evidence>
<gene>
    <name evidence="1" type="ORF">Tco_0859215</name>
</gene>
<comment type="caution">
    <text evidence="1">The sequence shown here is derived from an EMBL/GenBank/DDBJ whole genome shotgun (WGS) entry which is preliminary data.</text>
</comment>
<proteinExistence type="predicted"/>
<reference evidence="1" key="1">
    <citation type="journal article" date="2022" name="Int. J. Mol. Sci.">
        <title>Draft Genome of Tanacetum Coccineum: Genomic Comparison of Closely Related Tanacetum-Family Plants.</title>
        <authorList>
            <person name="Yamashiro T."/>
            <person name="Shiraishi A."/>
            <person name="Nakayama K."/>
            <person name="Satake H."/>
        </authorList>
    </citation>
    <scope>NUCLEOTIDE SEQUENCE</scope>
</reference>
<reference evidence="1" key="2">
    <citation type="submission" date="2022-01" db="EMBL/GenBank/DDBJ databases">
        <authorList>
            <person name="Yamashiro T."/>
            <person name="Shiraishi A."/>
            <person name="Satake H."/>
            <person name="Nakayama K."/>
        </authorList>
    </citation>
    <scope>NUCLEOTIDE SEQUENCE</scope>
</reference>
<accession>A0ABQ5BCB7</accession>
<dbReference type="Proteomes" id="UP001151760">
    <property type="component" value="Unassembled WGS sequence"/>
</dbReference>
<name>A0ABQ5BCB7_9ASTR</name>
<evidence type="ECO:0000313" key="2">
    <source>
        <dbReference type="Proteomes" id="UP001151760"/>
    </source>
</evidence>
<organism evidence="1 2">
    <name type="scientific">Tanacetum coccineum</name>
    <dbReference type="NCBI Taxonomy" id="301880"/>
    <lineage>
        <taxon>Eukaryota</taxon>
        <taxon>Viridiplantae</taxon>
        <taxon>Streptophyta</taxon>
        <taxon>Embryophyta</taxon>
        <taxon>Tracheophyta</taxon>
        <taxon>Spermatophyta</taxon>
        <taxon>Magnoliopsida</taxon>
        <taxon>eudicotyledons</taxon>
        <taxon>Gunneridae</taxon>
        <taxon>Pentapetalae</taxon>
        <taxon>asterids</taxon>
        <taxon>campanulids</taxon>
        <taxon>Asterales</taxon>
        <taxon>Asteraceae</taxon>
        <taxon>Asteroideae</taxon>
        <taxon>Anthemideae</taxon>
        <taxon>Anthemidinae</taxon>
        <taxon>Tanacetum</taxon>
    </lineage>
</organism>
<keyword evidence="2" id="KW-1185">Reference proteome</keyword>
<evidence type="ECO:0000313" key="1">
    <source>
        <dbReference type="EMBL" id="GJT12173.1"/>
    </source>
</evidence>
<sequence length="194" mass="21799">MGESSITDASLLPEWSKFVTDVKLVKDLHTTNFDQLHAYLEQHELHANEARLRRERNQDPLAFVANHQMTPPHFNTYQSSYNNPQLQQQFPPSQYGSIHPNQHYSSSYPSQLQFNHSSFAVLVFSPGDDPIACLNKAIAFLIDVASSRYKSNATSYERNNASGQARVVKCYNCQDPGVPDGQAVQTIIPNNAAF</sequence>
<protein>
    <recommendedName>
        <fullName evidence="3">Ataxin-2 C-terminal domain-containing protein</fullName>
    </recommendedName>
</protein>